<dbReference type="OrthoDB" id="7839352at2"/>
<evidence type="ECO:0000313" key="1">
    <source>
        <dbReference type="EMBL" id="AXC48802.1"/>
    </source>
</evidence>
<dbReference type="InterPro" id="IPR008869">
    <property type="entry name" value="MlaC/ttg2D"/>
</dbReference>
<dbReference type="InterPro" id="IPR006311">
    <property type="entry name" value="TAT_signal"/>
</dbReference>
<sequence length="211" mass="22659">MSWGRRPKSLTHIATETRRGFLGLMAGAGVLAVARPALALSTDGARTLIQHAVADVYSVINSGLPAPQMYARFTDIFVRYADVPVIARSCLGPAARQAQPAALTNYTNAFTGYIGRKYGKRFHDFVGGRIDVGQAAPVKSFVAVQSTAYLNGQEPIAVEWHVSDKSGQVRFFNLIVEGVNMISTERAEIAALLGRHKGDINALASDLARAS</sequence>
<dbReference type="PANTHER" id="PTHR36573:SF1">
    <property type="entry name" value="INTERMEMBRANE PHOSPHOLIPID TRANSPORT SYSTEM BINDING PROTEIN MLAC"/>
    <property type="match status" value="1"/>
</dbReference>
<dbReference type="EMBL" id="CP030918">
    <property type="protein sequence ID" value="AXC48802.1"/>
    <property type="molecule type" value="Genomic_DNA"/>
</dbReference>
<dbReference type="Proteomes" id="UP000252023">
    <property type="component" value="Chromosome"/>
</dbReference>
<accession>A0A344PHE7</accession>
<evidence type="ECO:0000313" key="2">
    <source>
        <dbReference type="Proteomes" id="UP000252023"/>
    </source>
</evidence>
<name>A0A344PHE7_9RHOB</name>
<protein>
    <submittedName>
        <fullName evidence="1">ABC transporter substrate-binding protein</fullName>
    </submittedName>
</protein>
<dbReference type="PROSITE" id="PS51318">
    <property type="entry name" value="TAT"/>
    <property type="match status" value="1"/>
</dbReference>
<dbReference type="Gene3D" id="3.10.450.710">
    <property type="entry name" value="Tgt2/MlaC"/>
    <property type="match status" value="1"/>
</dbReference>
<reference evidence="2" key="1">
    <citation type="submission" date="2018-07" db="EMBL/GenBank/DDBJ databases">
        <title>Genome sequencing of Paracoccus sp. SC2-6.</title>
        <authorList>
            <person name="Heo J."/>
            <person name="Kim S.-J."/>
            <person name="Kwon S.-W."/>
        </authorList>
    </citation>
    <scope>NUCLEOTIDE SEQUENCE [LARGE SCALE GENOMIC DNA]</scope>
    <source>
        <strain evidence="2">SC2-6</strain>
    </source>
</reference>
<dbReference type="KEGG" id="pars:DRW48_03050"/>
<keyword evidence="2" id="KW-1185">Reference proteome</keyword>
<proteinExistence type="predicted"/>
<dbReference type="AlphaFoldDB" id="A0A344PHE7"/>
<dbReference type="Pfam" id="PF05494">
    <property type="entry name" value="MlaC"/>
    <property type="match status" value="1"/>
</dbReference>
<organism evidence="1 2">
    <name type="scientific">Paracoccus suum</name>
    <dbReference type="NCBI Taxonomy" id="2259340"/>
    <lineage>
        <taxon>Bacteria</taxon>
        <taxon>Pseudomonadati</taxon>
        <taxon>Pseudomonadota</taxon>
        <taxon>Alphaproteobacteria</taxon>
        <taxon>Rhodobacterales</taxon>
        <taxon>Paracoccaceae</taxon>
        <taxon>Paracoccus</taxon>
    </lineage>
</organism>
<dbReference type="PANTHER" id="PTHR36573">
    <property type="entry name" value="INTERMEMBRANE PHOSPHOLIPID TRANSPORT SYSTEM BINDING PROTEIN MLAC"/>
    <property type="match status" value="1"/>
</dbReference>
<dbReference type="InterPro" id="IPR042245">
    <property type="entry name" value="Tgt2/MlaC_sf"/>
</dbReference>
<gene>
    <name evidence="1" type="ORF">DRW48_03050</name>
</gene>